<feature type="region of interest" description="Disordered" evidence="1">
    <location>
        <begin position="156"/>
        <end position="175"/>
    </location>
</feature>
<proteinExistence type="predicted"/>
<feature type="compositionally biased region" description="Low complexity" evidence="1">
    <location>
        <begin position="384"/>
        <end position="395"/>
    </location>
</feature>
<keyword evidence="3" id="KW-1185">Reference proteome</keyword>
<feature type="region of interest" description="Disordered" evidence="1">
    <location>
        <begin position="410"/>
        <end position="446"/>
    </location>
</feature>
<evidence type="ECO:0000256" key="1">
    <source>
        <dbReference type="SAM" id="MobiDB-lite"/>
    </source>
</evidence>
<feature type="compositionally biased region" description="Basic and acidic residues" evidence="1">
    <location>
        <begin position="156"/>
        <end position="165"/>
    </location>
</feature>
<feature type="compositionally biased region" description="Low complexity" evidence="1">
    <location>
        <begin position="1"/>
        <end position="29"/>
    </location>
</feature>
<sequence length="564" mass="61453">MAQPSPSYVPRASRPSSPAVAPTSSAYVPRPSSTSRIERGALTPRIPLERKSSGLRNEMKRESTQEAQEMSEDAKCILKLLSNLPAPLPESLPPAFLPSPSASPRSTSSSSPPRTFTEYVHLKRKRDLQPDESYGTKNSGDSGGVGLGLGLSVAPDKKRKVEDARGITPSSPMLSGIYKKDKARSGLRNEVEVEAEEGEVDGDGEERVRRDLWKPEKWSQMGTWYRDRALLLKRHGDAYLRAPTAKPDFVRRLPADRLKGLLCLTDSALLYNYSHFCDEKAKAKPLPGIYDSSSGLRTFVRKEWEHEMRRGEGSDGEEGGGSKEKESERERARAMAGLMYLLEAVIMYQTGKDSLAVLQHRGKELHATLASPHDNPSPPGFIATPSPTNHSHNTSTTITASAASASVTAAANSNAGVGNHSSAQPPNNHSPTSAHSSAHSPSSSTSSVLPPDLLPLIFNSFRQSSDATQYLHISRFHLTLRALRHYFPTSYGNAIHSKLADQALPAPGDSLGAAREVDPDRPARFAWPIEMGMCAPVAHVVAFGRGMVKEMAEREGRDWKLVLE</sequence>
<feature type="compositionally biased region" description="Basic and acidic residues" evidence="1">
    <location>
        <begin position="320"/>
        <end position="330"/>
    </location>
</feature>
<evidence type="ECO:0000313" key="3">
    <source>
        <dbReference type="Proteomes" id="UP001432216"/>
    </source>
</evidence>
<organism evidence="2 3">
    <name type="scientific">Cryptococcus decagattii</name>
    <dbReference type="NCBI Taxonomy" id="1859122"/>
    <lineage>
        <taxon>Eukaryota</taxon>
        <taxon>Fungi</taxon>
        <taxon>Dikarya</taxon>
        <taxon>Basidiomycota</taxon>
        <taxon>Agaricomycotina</taxon>
        <taxon>Tremellomycetes</taxon>
        <taxon>Tremellales</taxon>
        <taxon>Cryptococcaceae</taxon>
        <taxon>Cryptococcus</taxon>
        <taxon>Cryptococcus gattii species complex</taxon>
    </lineage>
</organism>
<feature type="region of interest" description="Disordered" evidence="1">
    <location>
        <begin position="368"/>
        <end position="395"/>
    </location>
</feature>
<feature type="compositionally biased region" description="Basic and acidic residues" evidence="1">
    <location>
        <begin position="47"/>
        <end position="64"/>
    </location>
</feature>
<feature type="compositionally biased region" description="Low complexity" evidence="1">
    <location>
        <begin position="430"/>
        <end position="446"/>
    </location>
</feature>
<feature type="compositionally biased region" description="Pro residues" evidence="1">
    <location>
        <begin position="88"/>
        <end position="97"/>
    </location>
</feature>
<feature type="region of interest" description="Disordered" evidence="1">
    <location>
        <begin position="307"/>
        <end position="330"/>
    </location>
</feature>
<protein>
    <submittedName>
        <fullName evidence="2">Uncharacterized protein</fullName>
    </submittedName>
</protein>
<feature type="region of interest" description="Disordered" evidence="1">
    <location>
        <begin position="88"/>
        <end position="147"/>
    </location>
</feature>
<dbReference type="RefSeq" id="XP_064720911.1">
    <property type="nucleotide sequence ID" value="XM_064864839.1"/>
</dbReference>
<dbReference type="GeneID" id="89989756"/>
<evidence type="ECO:0000313" key="2">
    <source>
        <dbReference type="EMBL" id="WVO21672.1"/>
    </source>
</evidence>
<dbReference type="Proteomes" id="UP001432216">
    <property type="component" value="Chromosome 4"/>
</dbReference>
<reference evidence="2 3" key="1">
    <citation type="submission" date="2024-01" db="EMBL/GenBank/DDBJ databases">
        <title>Comparative genomics of Cryptococcus and Kwoniella reveals pathogenesis evolution and contrasting modes of karyotype evolution via chromosome fusion or intercentromeric recombination.</title>
        <authorList>
            <person name="Coelho M.A."/>
            <person name="David-Palma M."/>
            <person name="Shea T."/>
            <person name="Bowers K."/>
            <person name="McGinley-Smith S."/>
            <person name="Mohammad A.W."/>
            <person name="Gnirke A."/>
            <person name="Yurkov A.M."/>
            <person name="Nowrousian M."/>
            <person name="Sun S."/>
            <person name="Cuomo C.A."/>
            <person name="Heitman J."/>
        </authorList>
    </citation>
    <scope>NUCLEOTIDE SEQUENCE [LARGE SCALE GENOMIC DNA]</scope>
    <source>
        <strain evidence="2 3">7685027</strain>
    </source>
</reference>
<feature type="region of interest" description="Disordered" evidence="1">
    <location>
        <begin position="1"/>
        <end position="71"/>
    </location>
</feature>
<gene>
    <name evidence="2" type="ORF">IAS62_002983</name>
</gene>
<feature type="compositionally biased region" description="Low complexity" evidence="1">
    <location>
        <begin position="410"/>
        <end position="423"/>
    </location>
</feature>
<name>A0ABZ2ATG0_9TREE</name>
<feature type="compositionally biased region" description="Low complexity" evidence="1">
    <location>
        <begin position="98"/>
        <end position="115"/>
    </location>
</feature>
<accession>A0ABZ2ATG0</accession>
<dbReference type="EMBL" id="CP143809">
    <property type="protein sequence ID" value="WVO21672.1"/>
    <property type="molecule type" value="Genomic_DNA"/>
</dbReference>